<evidence type="ECO:0000256" key="1">
    <source>
        <dbReference type="RuleBase" id="RU363129"/>
    </source>
</evidence>
<keyword evidence="1" id="KW-0333">Golgi apparatus</keyword>
<comment type="caution">
    <text evidence="2">The sequence shown here is derived from an EMBL/GenBank/DDBJ whole genome shotgun (WGS) entry which is preliminary data.</text>
</comment>
<dbReference type="GO" id="GO:0008107">
    <property type="term" value="F:galactoside 2-alpha-L-fucosyltransferase activity"/>
    <property type="evidence" value="ECO:0007669"/>
    <property type="project" value="InterPro"/>
</dbReference>
<feature type="transmembrane region" description="Helical" evidence="1">
    <location>
        <begin position="7"/>
        <end position="25"/>
    </location>
</feature>
<dbReference type="InterPro" id="IPR002516">
    <property type="entry name" value="Glyco_trans_11"/>
</dbReference>
<sequence>MTLQRNYILIVFILLLSLPGCYIYINRLKVTEHMPTIHLIKTMKKINLKNIKTSYREMFKSKEHKNTKKPVLEKLNFGFNNINCSYIGVQYFRSRLGNIMFQYASTFGIARENNLCVLMPESVPRKSIDFRSYFHLSAIPTNTGLPIASQSVSLKKGCCIFQNSYMQLNNTRNYTLSGGLQSYKYFNNVQNEIRKEFKFSKTVDEAANIFLRNATPNLNTTLVGIHIRRGDFLKHEEQGFVVPHVSYFNNAMKYTQEKFTNVHFIVCSDDIKWCKENIKPTSVTFSESNEAIVDMAILSKCNHVIMSTGTFGWWAGFLSRGTVIYYKHWPRKGSRLAADVNISDYYLPDWIPMD</sequence>
<accession>A0A8J1XXV6</accession>
<keyword evidence="1" id="KW-0472">Membrane</keyword>
<comment type="pathway">
    <text evidence="1">Protein modification; protein glycosylation.</text>
</comment>
<protein>
    <recommendedName>
        <fullName evidence="1">L-Fucosyltransferase</fullName>
        <ecNumber evidence="1">2.4.1.-</ecNumber>
    </recommendedName>
</protein>
<keyword evidence="3" id="KW-1185">Reference proteome</keyword>
<evidence type="ECO:0000313" key="2">
    <source>
        <dbReference type="EMBL" id="CAH1791820.1"/>
    </source>
</evidence>
<dbReference type="EC" id="2.4.1.-" evidence="1"/>
<keyword evidence="1" id="KW-0328">Glycosyltransferase</keyword>
<dbReference type="UniPathway" id="UPA00378"/>
<reference evidence="2" key="1">
    <citation type="submission" date="2022-03" db="EMBL/GenBank/DDBJ databases">
        <authorList>
            <person name="Martin C."/>
        </authorList>
    </citation>
    <scope>NUCLEOTIDE SEQUENCE</scope>
</reference>
<dbReference type="PANTHER" id="PTHR11927">
    <property type="entry name" value="GALACTOSIDE 2-L-FUCOSYLTRANSFERASE"/>
    <property type="match status" value="1"/>
</dbReference>
<keyword evidence="1" id="KW-0808">Transferase</keyword>
<dbReference type="PANTHER" id="PTHR11927:SF9">
    <property type="entry name" value="L-FUCOSYLTRANSFERASE"/>
    <property type="match status" value="1"/>
</dbReference>
<comment type="similarity">
    <text evidence="1">Belongs to the glycosyltransferase 11 family.</text>
</comment>
<name>A0A8J1XXV6_OWEFU</name>
<dbReference type="GO" id="GO:0032580">
    <property type="term" value="C:Golgi cisterna membrane"/>
    <property type="evidence" value="ECO:0007669"/>
    <property type="project" value="UniProtKB-SubCell"/>
</dbReference>
<gene>
    <name evidence="2" type="ORF">OFUS_LOCUS16864</name>
</gene>
<organism evidence="2 3">
    <name type="scientific">Owenia fusiformis</name>
    <name type="common">Polychaete worm</name>
    <dbReference type="NCBI Taxonomy" id="6347"/>
    <lineage>
        <taxon>Eukaryota</taxon>
        <taxon>Metazoa</taxon>
        <taxon>Spiralia</taxon>
        <taxon>Lophotrochozoa</taxon>
        <taxon>Annelida</taxon>
        <taxon>Polychaeta</taxon>
        <taxon>Sedentaria</taxon>
        <taxon>Canalipalpata</taxon>
        <taxon>Sabellida</taxon>
        <taxon>Oweniida</taxon>
        <taxon>Oweniidae</taxon>
        <taxon>Owenia</taxon>
    </lineage>
</organism>
<dbReference type="EMBL" id="CAIIXF020000008">
    <property type="protein sequence ID" value="CAH1791820.1"/>
    <property type="molecule type" value="Genomic_DNA"/>
</dbReference>
<dbReference type="OrthoDB" id="6090518at2759"/>
<keyword evidence="1" id="KW-0325">Glycoprotein</keyword>
<evidence type="ECO:0000313" key="3">
    <source>
        <dbReference type="Proteomes" id="UP000749559"/>
    </source>
</evidence>
<keyword evidence="1" id="KW-1133">Transmembrane helix</keyword>
<dbReference type="Pfam" id="PF01531">
    <property type="entry name" value="Glyco_transf_11"/>
    <property type="match status" value="1"/>
</dbReference>
<keyword evidence="1" id="KW-0812">Transmembrane</keyword>
<dbReference type="CDD" id="cd11301">
    <property type="entry name" value="Fut1_Fut2_like"/>
    <property type="match status" value="1"/>
</dbReference>
<proteinExistence type="inferred from homology"/>
<keyword evidence="1" id="KW-0735">Signal-anchor</keyword>
<dbReference type="GO" id="GO:0005975">
    <property type="term" value="P:carbohydrate metabolic process"/>
    <property type="evidence" value="ECO:0007669"/>
    <property type="project" value="InterPro"/>
</dbReference>
<dbReference type="AlphaFoldDB" id="A0A8J1XXV6"/>
<comment type="subcellular location">
    <subcellularLocation>
        <location evidence="1">Golgi apparatus</location>
        <location evidence="1">Golgi stack membrane</location>
        <topology evidence="1">Single-pass type II membrane protein</topology>
    </subcellularLocation>
</comment>
<dbReference type="Proteomes" id="UP000749559">
    <property type="component" value="Unassembled WGS sequence"/>
</dbReference>